<dbReference type="PROSITE" id="PS00059">
    <property type="entry name" value="ADH_ZINC"/>
    <property type="match status" value="1"/>
</dbReference>
<dbReference type="CDD" id="cd08297">
    <property type="entry name" value="CAD3"/>
    <property type="match status" value="1"/>
</dbReference>
<name>A0ABY1EEL0_9MICO</name>
<dbReference type="InterPro" id="IPR013149">
    <property type="entry name" value="ADH-like_C"/>
</dbReference>
<dbReference type="SUPFAM" id="SSF51735">
    <property type="entry name" value="NAD(P)-binding Rossmann-fold domains"/>
    <property type="match status" value="1"/>
</dbReference>
<dbReference type="Pfam" id="PF00107">
    <property type="entry name" value="ADH_zinc_N"/>
    <property type="match status" value="1"/>
</dbReference>
<comment type="cofactor">
    <cofactor evidence="1 9">
        <name>Zn(2+)</name>
        <dbReference type="ChEBI" id="CHEBI:29105"/>
    </cofactor>
</comment>
<evidence type="ECO:0000256" key="7">
    <source>
        <dbReference type="ARBA" id="ARBA00049164"/>
    </source>
</evidence>
<comment type="catalytic activity">
    <reaction evidence="8">
        <text>a primary alcohol + NAD(+) = an aldehyde + NADH + H(+)</text>
        <dbReference type="Rhea" id="RHEA:10736"/>
        <dbReference type="ChEBI" id="CHEBI:15378"/>
        <dbReference type="ChEBI" id="CHEBI:15734"/>
        <dbReference type="ChEBI" id="CHEBI:17478"/>
        <dbReference type="ChEBI" id="CHEBI:57540"/>
        <dbReference type="ChEBI" id="CHEBI:57945"/>
        <dbReference type="EC" id="1.1.1.1"/>
    </reaction>
</comment>
<comment type="similarity">
    <text evidence="2 9">Belongs to the zinc-containing alcohol dehydrogenase family.</text>
</comment>
<organism evidence="11 12">
    <name type="scientific">Cryobacterium levicorallinum</name>
    <dbReference type="NCBI Taxonomy" id="995038"/>
    <lineage>
        <taxon>Bacteria</taxon>
        <taxon>Bacillati</taxon>
        <taxon>Actinomycetota</taxon>
        <taxon>Actinomycetes</taxon>
        <taxon>Micrococcales</taxon>
        <taxon>Microbacteriaceae</taxon>
        <taxon>Cryobacterium</taxon>
    </lineage>
</organism>
<dbReference type="PANTHER" id="PTHR42940:SF8">
    <property type="entry name" value="VACUOLAR PROTEIN SORTING-ASSOCIATED PROTEIN 11"/>
    <property type="match status" value="1"/>
</dbReference>
<evidence type="ECO:0000313" key="12">
    <source>
        <dbReference type="Proteomes" id="UP000199681"/>
    </source>
</evidence>
<keyword evidence="5 9" id="KW-0862">Zinc</keyword>
<dbReference type="InterPro" id="IPR036291">
    <property type="entry name" value="NAD(P)-bd_dom_sf"/>
</dbReference>
<evidence type="ECO:0000259" key="10">
    <source>
        <dbReference type="SMART" id="SM00829"/>
    </source>
</evidence>
<dbReference type="PANTHER" id="PTHR42940">
    <property type="entry name" value="ALCOHOL DEHYDROGENASE 1-RELATED"/>
    <property type="match status" value="1"/>
</dbReference>
<gene>
    <name evidence="11" type="ORF">SAMN05216274_10948</name>
</gene>
<dbReference type="SUPFAM" id="SSF50129">
    <property type="entry name" value="GroES-like"/>
    <property type="match status" value="1"/>
</dbReference>
<accession>A0ABY1EEL0</accession>
<evidence type="ECO:0000256" key="2">
    <source>
        <dbReference type="ARBA" id="ARBA00008072"/>
    </source>
</evidence>
<evidence type="ECO:0000256" key="3">
    <source>
        <dbReference type="ARBA" id="ARBA00013190"/>
    </source>
</evidence>
<dbReference type="Pfam" id="PF08240">
    <property type="entry name" value="ADH_N"/>
    <property type="match status" value="1"/>
</dbReference>
<feature type="domain" description="Enoyl reductase (ER)" evidence="10">
    <location>
        <begin position="36"/>
        <end position="360"/>
    </location>
</feature>
<dbReference type="InterPro" id="IPR011032">
    <property type="entry name" value="GroES-like_sf"/>
</dbReference>
<dbReference type="SMART" id="SM00829">
    <property type="entry name" value="PKS_ER"/>
    <property type="match status" value="1"/>
</dbReference>
<evidence type="ECO:0000256" key="5">
    <source>
        <dbReference type="ARBA" id="ARBA00022833"/>
    </source>
</evidence>
<dbReference type="Proteomes" id="UP000199681">
    <property type="component" value="Unassembled WGS sequence"/>
</dbReference>
<evidence type="ECO:0000256" key="8">
    <source>
        <dbReference type="ARBA" id="ARBA00049243"/>
    </source>
</evidence>
<dbReference type="EC" id="1.1.1.1" evidence="3"/>
<evidence type="ECO:0000256" key="1">
    <source>
        <dbReference type="ARBA" id="ARBA00001947"/>
    </source>
</evidence>
<dbReference type="NCBIfam" id="NF006940">
    <property type="entry name" value="PRK09422.1"/>
    <property type="match status" value="1"/>
</dbReference>
<comment type="caution">
    <text evidence="11">The sequence shown here is derived from an EMBL/GenBank/DDBJ whole genome shotgun (WGS) entry which is preliminary data.</text>
</comment>
<sequence length="362" mass="38405">MTITETTTGATDEFKARYESTRVPTTMHAAVVHEFGQGLTIDEVPVPTPGPGQALVKLISSGVCHTDLHAVEGDWPVKPSPPFIPGHEGVGEVVALGDGVKDLDIGDLVGNAWLWSACGSCQYCCTGWETLCEAQQNGGYSVDGSFGQYMLVDARFAVRIPHGADPIEIAPVLCAGVTVYKGLKMTEARPGQWVVISGIGGLGHIAVQYAKAMGLRVAAVDIADDKLALARKHGAELVINALDEDPVAAIQKATGGVHGVLVTAVHPAAFGQAIGMTRRGGTIVFNGLPPGDFPAPIFDIVLKGLTIRGSIVGTRQDMEEALQFYARGQIHPTVSERRIDEVNEVLNEMKHGKIDGRVVIRY</sequence>
<dbReference type="EMBL" id="FOPW01000009">
    <property type="protein sequence ID" value="SFH60356.1"/>
    <property type="molecule type" value="Genomic_DNA"/>
</dbReference>
<evidence type="ECO:0000256" key="4">
    <source>
        <dbReference type="ARBA" id="ARBA00022723"/>
    </source>
</evidence>
<dbReference type="Gene3D" id="3.40.50.720">
    <property type="entry name" value="NAD(P)-binding Rossmann-like Domain"/>
    <property type="match status" value="1"/>
</dbReference>
<dbReference type="Gene3D" id="3.90.180.10">
    <property type="entry name" value="Medium-chain alcohol dehydrogenases, catalytic domain"/>
    <property type="match status" value="1"/>
</dbReference>
<keyword evidence="12" id="KW-1185">Reference proteome</keyword>
<comment type="catalytic activity">
    <reaction evidence="7">
        <text>a secondary alcohol + NAD(+) = a ketone + NADH + H(+)</text>
        <dbReference type="Rhea" id="RHEA:10740"/>
        <dbReference type="ChEBI" id="CHEBI:15378"/>
        <dbReference type="ChEBI" id="CHEBI:17087"/>
        <dbReference type="ChEBI" id="CHEBI:35681"/>
        <dbReference type="ChEBI" id="CHEBI:57540"/>
        <dbReference type="ChEBI" id="CHEBI:57945"/>
        <dbReference type="EC" id="1.1.1.1"/>
    </reaction>
</comment>
<dbReference type="InterPro" id="IPR020843">
    <property type="entry name" value="ER"/>
</dbReference>
<keyword evidence="6" id="KW-0560">Oxidoreductase</keyword>
<keyword evidence="4 9" id="KW-0479">Metal-binding</keyword>
<dbReference type="InterPro" id="IPR013154">
    <property type="entry name" value="ADH-like_N"/>
</dbReference>
<evidence type="ECO:0000256" key="9">
    <source>
        <dbReference type="RuleBase" id="RU361277"/>
    </source>
</evidence>
<evidence type="ECO:0000313" key="11">
    <source>
        <dbReference type="EMBL" id="SFH60356.1"/>
    </source>
</evidence>
<reference evidence="11 12" key="1">
    <citation type="submission" date="2016-10" db="EMBL/GenBank/DDBJ databases">
        <authorList>
            <person name="Varghese N."/>
            <person name="Submissions S."/>
        </authorList>
    </citation>
    <scope>NUCLEOTIDE SEQUENCE [LARGE SCALE GENOMIC DNA]</scope>
    <source>
        <strain evidence="11 12">GMCC 1.11211</strain>
    </source>
</reference>
<proteinExistence type="inferred from homology"/>
<protein>
    <recommendedName>
        <fullName evidence="3">alcohol dehydrogenase</fullName>
        <ecNumber evidence="3">1.1.1.1</ecNumber>
    </recommendedName>
</protein>
<evidence type="ECO:0000256" key="6">
    <source>
        <dbReference type="ARBA" id="ARBA00023002"/>
    </source>
</evidence>
<dbReference type="InterPro" id="IPR002328">
    <property type="entry name" value="ADH_Zn_CS"/>
</dbReference>